<dbReference type="RefSeq" id="WP_259543781.1">
    <property type="nucleotide sequence ID" value="NZ_JANLCJ010000665.1"/>
</dbReference>
<keyword evidence="2" id="KW-1185">Reference proteome</keyword>
<name>A0ABT2HBW9_9MICO</name>
<reference evidence="1" key="1">
    <citation type="submission" date="2022-08" db="EMBL/GenBank/DDBJ databases">
        <authorList>
            <person name="Deng Y."/>
            <person name="Han X.-F."/>
            <person name="Zhang Y.-Q."/>
        </authorList>
    </citation>
    <scope>NUCLEOTIDE SEQUENCE</scope>
    <source>
        <strain evidence="1">CPCC 203386</strain>
    </source>
</reference>
<evidence type="ECO:0000313" key="1">
    <source>
        <dbReference type="EMBL" id="MCS5737393.1"/>
    </source>
</evidence>
<gene>
    <name evidence="1" type="ORF">N1032_27040</name>
</gene>
<sequence length="60" mass="6548">QFKDCVAAKYDLRRSTNFRIFTGACTTTGKDGGQVYVSQLRAVGSDDHHGDAVDNTDHSN</sequence>
<comment type="caution">
    <text evidence="1">The sequence shown here is derived from an EMBL/GenBank/DDBJ whole genome shotgun (WGS) entry which is preliminary data.</text>
</comment>
<evidence type="ECO:0000313" key="2">
    <source>
        <dbReference type="Proteomes" id="UP001165586"/>
    </source>
</evidence>
<organism evidence="1 2">
    <name type="scientific">Herbiconiux daphne</name>
    <dbReference type="NCBI Taxonomy" id="2970914"/>
    <lineage>
        <taxon>Bacteria</taxon>
        <taxon>Bacillati</taxon>
        <taxon>Actinomycetota</taxon>
        <taxon>Actinomycetes</taxon>
        <taxon>Micrococcales</taxon>
        <taxon>Microbacteriaceae</taxon>
        <taxon>Herbiconiux</taxon>
    </lineage>
</organism>
<dbReference type="Proteomes" id="UP001165586">
    <property type="component" value="Unassembled WGS sequence"/>
</dbReference>
<protein>
    <submittedName>
        <fullName evidence="1">Uncharacterized protein</fullName>
    </submittedName>
</protein>
<dbReference type="EMBL" id="JANLCJ010000665">
    <property type="protein sequence ID" value="MCS5737393.1"/>
    <property type="molecule type" value="Genomic_DNA"/>
</dbReference>
<feature type="non-terminal residue" evidence="1">
    <location>
        <position position="1"/>
    </location>
</feature>
<accession>A0ABT2HBW9</accession>
<proteinExistence type="predicted"/>